<sequence length="96" mass="11317">MEGEIYTYKATRFRWESMRILKVSDGIAHIRIYKKTFFEPKLSKFKKDSWVIGHLPIAIESLDISTLKYVGRLPIEEDELEGYRIWEEEADAGVFS</sequence>
<reference evidence="1" key="2">
    <citation type="submission" date="2023-01" db="EMBL/GenBank/DDBJ databases">
        <title>Gilvimarinus xylanilyticus HB14 isolated from Caulerpa lentillifera aquaculture base in Hainan, China.</title>
        <authorList>
            <person name="Zhang Y.-J."/>
        </authorList>
    </citation>
    <scope>NUCLEOTIDE SEQUENCE</scope>
    <source>
        <strain evidence="1">HB14</strain>
    </source>
</reference>
<dbReference type="RefSeq" id="WP_253968670.1">
    <property type="nucleotide sequence ID" value="NZ_JAMFTH010000005.1"/>
</dbReference>
<reference evidence="1" key="1">
    <citation type="submission" date="2022-05" db="EMBL/GenBank/DDBJ databases">
        <authorList>
            <person name="Sun H.-N."/>
        </authorList>
    </citation>
    <scope>NUCLEOTIDE SEQUENCE</scope>
    <source>
        <strain evidence="1">HB14</strain>
    </source>
</reference>
<organism evidence="1 2">
    <name type="scientific">Gilvimarinus xylanilyticus</name>
    <dbReference type="NCBI Taxonomy" id="2944139"/>
    <lineage>
        <taxon>Bacteria</taxon>
        <taxon>Pseudomonadati</taxon>
        <taxon>Pseudomonadota</taxon>
        <taxon>Gammaproteobacteria</taxon>
        <taxon>Cellvibrionales</taxon>
        <taxon>Cellvibrionaceae</taxon>
        <taxon>Gilvimarinus</taxon>
    </lineage>
</organism>
<accession>A0A9X2I7U5</accession>
<name>A0A9X2I7U5_9GAMM</name>
<comment type="caution">
    <text evidence="1">The sequence shown here is derived from an EMBL/GenBank/DDBJ whole genome shotgun (WGS) entry which is preliminary data.</text>
</comment>
<evidence type="ECO:0000313" key="2">
    <source>
        <dbReference type="Proteomes" id="UP001139319"/>
    </source>
</evidence>
<dbReference type="EMBL" id="JAMFTH010000005">
    <property type="protein sequence ID" value="MCP8900377.1"/>
    <property type="molecule type" value="Genomic_DNA"/>
</dbReference>
<proteinExistence type="predicted"/>
<evidence type="ECO:0000313" key="1">
    <source>
        <dbReference type="EMBL" id="MCP8900377.1"/>
    </source>
</evidence>
<protein>
    <submittedName>
        <fullName evidence="1">Uncharacterized protein</fullName>
    </submittedName>
</protein>
<dbReference type="AlphaFoldDB" id="A0A9X2I7U5"/>
<dbReference type="Proteomes" id="UP001139319">
    <property type="component" value="Unassembled WGS sequence"/>
</dbReference>
<keyword evidence="2" id="KW-1185">Reference proteome</keyword>
<gene>
    <name evidence="1" type="ORF">M6D89_13815</name>
</gene>